<dbReference type="PANTHER" id="PTHR13353">
    <property type="entry name" value="TRANSMEMBRANE PROTEIN 19"/>
    <property type="match status" value="1"/>
</dbReference>
<dbReference type="PANTHER" id="PTHR13353:SF5">
    <property type="entry name" value="TRANSMEMBRANE PROTEIN 19"/>
    <property type="match status" value="1"/>
</dbReference>
<dbReference type="Proteomes" id="UP000054845">
    <property type="component" value="Unassembled WGS sequence"/>
</dbReference>
<evidence type="ECO:0000256" key="4">
    <source>
        <dbReference type="ARBA" id="ARBA00022989"/>
    </source>
</evidence>
<evidence type="ECO:0000256" key="2">
    <source>
        <dbReference type="ARBA" id="ARBA00009012"/>
    </source>
</evidence>
<comment type="similarity">
    <text evidence="2">Belongs to the TMEM19 family.</text>
</comment>
<organism evidence="7 8">
    <name type="scientific">Ceraceosorus bombacis</name>
    <dbReference type="NCBI Taxonomy" id="401625"/>
    <lineage>
        <taxon>Eukaryota</taxon>
        <taxon>Fungi</taxon>
        <taxon>Dikarya</taxon>
        <taxon>Basidiomycota</taxon>
        <taxon>Ustilaginomycotina</taxon>
        <taxon>Exobasidiomycetes</taxon>
        <taxon>Ceraceosorales</taxon>
        <taxon>Ceraceosoraceae</taxon>
        <taxon>Ceraceosorus</taxon>
    </lineage>
</organism>
<dbReference type="EMBL" id="CCYA01000278">
    <property type="protein sequence ID" value="CEH16133.1"/>
    <property type="molecule type" value="Genomic_DNA"/>
</dbReference>
<comment type="subcellular location">
    <subcellularLocation>
        <location evidence="1">Membrane</location>
        <topology evidence="1">Multi-pass membrane protein</topology>
    </subcellularLocation>
</comment>
<dbReference type="InterPro" id="IPR002794">
    <property type="entry name" value="DUF92_TMEM19"/>
</dbReference>
<dbReference type="AlphaFoldDB" id="A0A0P1BIV4"/>
<evidence type="ECO:0000313" key="8">
    <source>
        <dbReference type="Proteomes" id="UP000054845"/>
    </source>
</evidence>
<dbReference type="GO" id="GO:0016020">
    <property type="term" value="C:membrane"/>
    <property type="evidence" value="ECO:0007669"/>
    <property type="project" value="UniProtKB-SubCell"/>
</dbReference>
<name>A0A0P1BIV4_9BASI</name>
<accession>A0A0P1BIV4</accession>
<dbReference type="STRING" id="401625.A0A0P1BIV4"/>
<reference evidence="7 8" key="1">
    <citation type="submission" date="2014-09" db="EMBL/GenBank/DDBJ databases">
        <authorList>
            <person name="Magalhaes I.L.F."/>
            <person name="Oliveira U."/>
            <person name="Santos F.R."/>
            <person name="Vidigal T.H.D.A."/>
            <person name="Brescovit A.D."/>
            <person name="Santos A.J."/>
        </authorList>
    </citation>
    <scope>NUCLEOTIDE SEQUENCE [LARGE SCALE GENOMIC DNA]</scope>
</reference>
<feature type="transmembrane region" description="Helical" evidence="6">
    <location>
        <begin position="207"/>
        <end position="232"/>
    </location>
</feature>
<keyword evidence="8" id="KW-1185">Reference proteome</keyword>
<evidence type="ECO:0000256" key="1">
    <source>
        <dbReference type="ARBA" id="ARBA00004141"/>
    </source>
</evidence>
<keyword evidence="3 6" id="KW-0812">Transmembrane</keyword>
<sequence length="335" mass="34989">MWFPLTLAIILAVHGYRKGSLSASGALAAFVFGFATMHNPSAAFGIMLIVFYLTGSRATKVKADIKSTLELEAKHGSSSPSPQSAKHKSAIGGQRDSWQVICNALNGTIGALLFAHLHSSARAYSIAPHWINNLIGVTSEPSFCLLDSRKSSSALLEDPRTWILFSLGHFSCCMGDTLASELGILAKGQPRLVTTWKQVPRGTNGGVSALGTLVSLLGGALIGVVCIASLYFLPPSQTGDSLCSPSVSSAVIYLSVGALSGLGGSMVDSLLGATVQKSWYNRELGKILIGRRPSSSTEGQWQVITGHDMLSNSAVNFISSAVTACAAAGLGSLLF</sequence>
<dbReference type="OrthoDB" id="30881at2759"/>
<protein>
    <submittedName>
        <fullName evidence="7">Predicted membrane protein</fullName>
    </submittedName>
</protein>
<evidence type="ECO:0000256" key="3">
    <source>
        <dbReference type="ARBA" id="ARBA00022692"/>
    </source>
</evidence>
<evidence type="ECO:0000313" key="7">
    <source>
        <dbReference type="EMBL" id="CEH16133.1"/>
    </source>
</evidence>
<evidence type="ECO:0000256" key="6">
    <source>
        <dbReference type="SAM" id="Phobius"/>
    </source>
</evidence>
<dbReference type="Pfam" id="PF01940">
    <property type="entry name" value="DUF92"/>
    <property type="match status" value="1"/>
</dbReference>
<feature type="transmembrane region" description="Helical" evidence="6">
    <location>
        <begin position="25"/>
        <end position="53"/>
    </location>
</feature>
<feature type="transmembrane region" description="Helical" evidence="6">
    <location>
        <begin position="252"/>
        <end position="273"/>
    </location>
</feature>
<proteinExistence type="inferred from homology"/>
<keyword evidence="4 6" id="KW-1133">Transmembrane helix</keyword>
<keyword evidence="5 6" id="KW-0472">Membrane</keyword>
<evidence type="ECO:0000256" key="5">
    <source>
        <dbReference type="ARBA" id="ARBA00023136"/>
    </source>
</evidence>